<accession>A0ABD2N590</accession>
<gene>
    <name evidence="1" type="ORF">HHI36_015225</name>
</gene>
<sequence length="186" mass="20968">MHKFSLRFGHFHQMSGTWKEGFNLVSGIINQERRSPSKNYTRIGKTPASSVRLHTSDLFDSVTSMAPNSENSLRIEKYQIIEDTISKEKQRPPIYNPEDYALSLKKWGKKSPNGCGVSLYSNPAAVDSAGTRTVGHSFRDYRNPMLISSGSEMTLRQFGTVSELLNKLKSDLRLAYPSYTDQVAKL</sequence>
<proteinExistence type="predicted"/>
<protein>
    <submittedName>
        <fullName evidence="1">Uncharacterized protein</fullName>
    </submittedName>
</protein>
<evidence type="ECO:0000313" key="2">
    <source>
        <dbReference type="Proteomes" id="UP001516400"/>
    </source>
</evidence>
<dbReference type="AlphaFoldDB" id="A0ABD2N590"/>
<dbReference type="Proteomes" id="UP001516400">
    <property type="component" value="Unassembled WGS sequence"/>
</dbReference>
<dbReference type="EMBL" id="JABFTP020000062">
    <property type="protein sequence ID" value="KAL3273797.1"/>
    <property type="molecule type" value="Genomic_DNA"/>
</dbReference>
<reference evidence="1 2" key="1">
    <citation type="journal article" date="2021" name="BMC Biol.">
        <title>Horizontally acquired antibacterial genes associated with adaptive radiation of ladybird beetles.</title>
        <authorList>
            <person name="Li H.S."/>
            <person name="Tang X.F."/>
            <person name="Huang Y.H."/>
            <person name="Xu Z.Y."/>
            <person name="Chen M.L."/>
            <person name="Du X.Y."/>
            <person name="Qiu B.Y."/>
            <person name="Chen P.T."/>
            <person name="Zhang W."/>
            <person name="Slipinski A."/>
            <person name="Escalona H.E."/>
            <person name="Waterhouse R.M."/>
            <person name="Zwick A."/>
            <person name="Pang H."/>
        </authorList>
    </citation>
    <scope>NUCLEOTIDE SEQUENCE [LARGE SCALE GENOMIC DNA]</scope>
    <source>
        <strain evidence="1">SYSU2018</strain>
    </source>
</reference>
<comment type="caution">
    <text evidence="1">The sequence shown here is derived from an EMBL/GenBank/DDBJ whole genome shotgun (WGS) entry which is preliminary data.</text>
</comment>
<evidence type="ECO:0000313" key="1">
    <source>
        <dbReference type="EMBL" id="KAL3273797.1"/>
    </source>
</evidence>
<keyword evidence="2" id="KW-1185">Reference proteome</keyword>
<organism evidence="1 2">
    <name type="scientific">Cryptolaemus montrouzieri</name>
    <dbReference type="NCBI Taxonomy" id="559131"/>
    <lineage>
        <taxon>Eukaryota</taxon>
        <taxon>Metazoa</taxon>
        <taxon>Ecdysozoa</taxon>
        <taxon>Arthropoda</taxon>
        <taxon>Hexapoda</taxon>
        <taxon>Insecta</taxon>
        <taxon>Pterygota</taxon>
        <taxon>Neoptera</taxon>
        <taxon>Endopterygota</taxon>
        <taxon>Coleoptera</taxon>
        <taxon>Polyphaga</taxon>
        <taxon>Cucujiformia</taxon>
        <taxon>Coccinelloidea</taxon>
        <taxon>Coccinellidae</taxon>
        <taxon>Scymninae</taxon>
        <taxon>Scymnini</taxon>
        <taxon>Cryptolaemus</taxon>
    </lineage>
</organism>
<name>A0ABD2N590_9CUCU</name>